<dbReference type="GeneID" id="98407059"/>
<sequence length="210" mass="23498">MASREGALQLAEVTPMLARKALALPTRGDWRYEFKFDGYRMLASTTVPALKTRHGTDCTRWFPEVLPILARLPPATILDGEIAVLDEVGRSDFAKLHARAKRRGLAAGDPLAVYCVFDLLALRGKDLRGLPFETRKLRLRKLLEPIKEGLLYVEDVDDGEWLYQAVLALQMEGVVAKRVGSPYVGGDGHSDWFKIKRPGATPPGRFRREV</sequence>
<evidence type="ECO:0000313" key="3">
    <source>
        <dbReference type="Proteomes" id="UP000397656"/>
    </source>
</evidence>
<gene>
    <name evidence="2" type="ORF">F7R26_039500</name>
</gene>
<dbReference type="SUPFAM" id="SSF56091">
    <property type="entry name" value="DNA ligase/mRNA capping enzyme, catalytic domain"/>
    <property type="match status" value="1"/>
</dbReference>
<dbReference type="GO" id="GO:0006303">
    <property type="term" value="P:double-strand break repair via nonhomologous end joining"/>
    <property type="evidence" value="ECO:0007669"/>
    <property type="project" value="TreeGrafter"/>
</dbReference>
<proteinExistence type="predicted"/>
<accession>A0A643FVM5</accession>
<dbReference type="EMBL" id="CP062807">
    <property type="protein sequence ID" value="QOT82199.1"/>
    <property type="molecule type" value="Genomic_DNA"/>
</dbReference>
<dbReference type="InterPro" id="IPR029710">
    <property type="entry name" value="LIG4"/>
</dbReference>
<dbReference type="Gene3D" id="3.30.1490.70">
    <property type="match status" value="1"/>
</dbReference>
<dbReference type="GO" id="GO:0005524">
    <property type="term" value="F:ATP binding"/>
    <property type="evidence" value="ECO:0007669"/>
    <property type="project" value="InterPro"/>
</dbReference>
<dbReference type="PROSITE" id="PS50160">
    <property type="entry name" value="DNA_LIGASE_A3"/>
    <property type="match status" value="1"/>
</dbReference>
<feature type="domain" description="ATP-dependent DNA ligase family profile" evidence="1">
    <location>
        <begin position="114"/>
        <end position="197"/>
    </location>
</feature>
<dbReference type="GO" id="GO:0006297">
    <property type="term" value="P:nucleotide-excision repair, DNA gap filling"/>
    <property type="evidence" value="ECO:0007669"/>
    <property type="project" value="TreeGrafter"/>
</dbReference>
<reference evidence="2 3" key="1">
    <citation type="submission" date="2020-10" db="EMBL/GenBank/DDBJ databases">
        <title>Complete genome sequence of Cupriavidus basilensis CCUG 49340T.</title>
        <authorList>
            <person name="Salva-Serra F."/>
            <person name="Donoso R.A."/>
            <person name="Cho K.H."/>
            <person name="Yoo J.A."/>
            <person name="Lee K."/>
            <person name="Yoon S.-H."/>
            <person name="Perez-Pantoja D."/>
            <person name="Moore E.R.B."/>
        </authorList>
    </citation>
    <scope>NUCLEOTIDE SEQUENCE [LARGE SCALE GENOMIC DNA]</scope>
    <source>
        <strain evidence="3">CCUG 49340</strain>
        <plasmid evidence="2 3">pRK1-3</plasmid>
    </source>
</reference>
<dbReference type="GO" id="GO:0006310">
    <property type="term" value="P:DNA recombination"/>
    <property type="evidence" value="ECO:0007669"/>
    <property type="project" value="InterPro"/>
</dbReference>
<dbReference type="GO" id="GO:0003677">
    <property type="term" value="F:DNA binding"/>
    <property type="evidence" value="ECO:0007669"/>
    <property type="project" value="InterPro"/>
</dbReference>
<dbReference type="PANTHER" id="PTHR45997:SF1">
    <property type="entry name" value="DNA LIGASE 4"/>
    <property type="match status" value="1"/>
</dbReference>
<dbReference type="GO" id="GO:0003910">
    <property type="term" value="F:DNA ligase (ATP) activity"/>
    <property type="evidence" value="ECO:0007669"/>
    <property type="project" value="InterPro"/>
</dbReference>
<dbReference type="Gene3D" id="3.30.470.30">
    <property type="entry name" value="DNA ligase/mRNA capping enzyme"/>
    <property type="match status" value="1"/>
</dbReference>
<protein>
    <recommendedName>
        <fullName evidence="1">ATP-dependent DNA ligase family profile domain-containing protein</fullName>
    </recommendedName>
</protein>
<evidence type="ECO:0000259" key="1">
    <source>
        <dbReference type="PROSITE" id="PS50160"/>
    </source>
</evidence>
<keyword evidence="2" id="KW-0614">Plasmid</keyword>
<dbReference type="CDD" id="cd07906">
    <property type="entry name" value="Adenylation_DNA_ligase_LigD_LigC"/>
    <property type="match status" value="1"/>
</dbReference>
<evidence type="ECO:0000313" key="2">
    <source>
        <dbReference type="EMBL" id="QOT82199.1"/>
    </source>
</evidence>
<dbReference type="Pfam" id="PF01068">
    <property type="entry name" value="DNA_ligase_A_M"/>
    <property type="match status" value="1"/>
</dbReference>
<dbReference type="PANTHER" id="PTHR45997">
    <property type="entry name" value="DNA LIGASE 4"/>
    <property type="match status" value="1"/>
</dbReference>
<dbReference type="AlphaFoldDB" id="A0A643FVM5"/>
<dbReference type="InterPro" id="IPR012310">
    <property type="entry name" value="DNA_ligase_ATP-dep_cent"/>
</dbReference>
<name>A0A643FVM5_9BURK</name>
<geneLocation type="plasmid" evidence="2 3">
    <name>pRK1-3</name>
</geneLocation>
<organism evidence="2 3">
    <name type="scientific">Cupriavidus basilensis</name>
    <dbReference type="NCBI Taxonomy" id="68895"/>
    <lineage>
        <taxon>Bacteria</taxon>
        <taxon>Pseudomonadati</taxon>
        <taxon>Pseudomonadota</taxon>
        <taxon>Betaproteobacteria</taxon>
        <taxon>Burkholderiales</taxon>
        <taxon>Burkholderiaceae</taxon>
        <taxon>Cupriavidus</taxon>
    </lineage>
</organism>
<dbReference type="RefSeq" id="WP_150986898.1">
    <property type="nucleotide sequence ID" value="NZ_CP062807.1"/>
</dbReference>
<dbReference type="Proteomes" id="UP000397656">
    <property type="component" value="Plasmid pRK1-3"/>
</dbReference>